<keyword evidence="3" id="KW-0804">Transcription</keyword>
<dbReference type="PANTHER" id="PTHR43280:SF2">
    <property type="entry name" value="HTH-TYPE TRANSCRIPTIONAL REGULATOR EXSA"/>
    <property type="match status" value="1"/>
</dbReference>
<dbReference type="SMART" id="SM00342">
    <property type="entry name" value="HTH_ARAC"/>
    <property type="match status" value="1"/>
</dbReference>
<comment type="caution">
    <text evidence="5">The sequence shown here is derived from an EMBL/GenBank/DDBJ whole genome shotgun (WGS) entry which is preliminary data.</text>
</comment>
<evidence type="ECO:0000256" key="1">
    <source>
        <dbReference type="ARBA" id="ARBA00023015"/>
    </source>
</evidence>
<organism evidence="5 6">
    <name type="scientific">Blautia hansenii</name>
    <name type="common">Ruminococcus hansenii</name>
    <dbReference type="NCBI Taxonomy" id="1322"/>
    <lineage>
        <taxon>Bacteria</taxon>
        <taxon>Bacillati</taxon>
        <taxon>Bacillota</taxon>
        <taxon>Clostridia</taxon>
        <taxon>Lachnospirales</taxon>
        <taxon>Lachnospiraceae</taxon>
        <taxon>Blautia</taxon>
    </lineage>
</organism>
<sequence>MFYEAEFTFLKNLLENLYIHFTILEAPANGIPDTLPIFDLGLRCLIYNEKDYTRFLTPALQRLNTPNTIFRIQDEYMCSYICLQLPDIQDGLLYLLIGPYVNRRLNRQTLLNFAEELNLSPKQFTQINKYYSDLPFLTDEETLFAITTAFGKKIWGSTENFSVEYIENALSERVVPVTLDSNFQEPEEAFLSMQVLEKRYASENHLIHMVSQGLIHNAETALSSNNFLLLEQRLADPVRNIKNYCIILNTLLRKGAEQGDVHPLHIDNLSSKFAREIEQITSPQGGQALQKEMVHKYCLLVKNHSMKGFSLLVQKVLTRIDSDLTADLTLKTQARFLNVNASYLSTLFKKETGMTLTDYVNKKRIEHAVFLLNSTSMQIQNIAQYCGIADVNYFTRIFKKYMKKTPKEYRQELAQANRKR</sequence>
<dbReference type="SUPFAM" id="SSF46689">
    <property type="entry name" value="Homeodomain-like"/>
    <property type="match status" value="2"/>
</dbReference>
<name>A0ABX2I794_BLAHA</name>
<dbReference type="PROSITE" id="PS00041">
    <property type="entry name" value="HTH_ARAC_FAMILY_1"/>
    <property type="match status" value="1"/>
</dbReference>
<keyword evidence="2" id="KW-0238">DNA-binding</keyword>
<dbReference type="PROSITE" id="PS01124">
    <property type="entry name" value="HTH_ARAC_FAMILY_2"/>
    <property type="match status" value="1"/>
</dbReference>
<evidence type="ECO:0000256" key="3">
    <source>
        <dbReference type="ARBA" id="ARBA00023163"/>
    </source>
</evidence>
<dbReference type="PANTHER" id="PTHR43280">
    <property type="entry name" value="ARAC-FAMILY TRANSCRIPTIONAL REGULATOR"/>
    <property type="match status" value="1"/>
</dbReference>
<evidence type="ECO:0000313" key="5">
    <source>
        <dbReference type="EMBL" id="NSJ86205.1"/>
    </source>
</evidence>
<dbReference type="Proteomes" id="UP000822142">
    <property type="component" value="Unassembled WGS sequence"/>
</dbReference>
<keyword evidence="6" id="KW-1185">Reference proteome</keyword>
<protein>
    <submittedName>
        <fullName evidence="5">Helix-turn-helix transcriptional regulator</fullName>
    </submittedName>
</protein>
<evidence type="ECO:0000259" key="4">
    <source>
        <dbReference type="PROSITE" id="PS01124"/>
    </source>
</evidence>
<reference evidence="5 6" key="1">
    <citation type="journal article" date="2020" name="Cell Host Microbe">
        <title>Functional and Genomic Variation between Human-Derived Isolates of Lachnospiraceae Reveals Inter- and Intra-Species Diversity.</title>
        <authorList>
            <person name="Sorbara M.T."/>
            <person name="Littmann E.R."/>
            <person name="Fontana E."/>
            <person name="Moody T.U."/>
            <person name="Kohout C.E."/>
            <person name="Gjonbalaj M."/>
            <person name="Eaton V."/>
            <person name="Seok R."/>
            <person name="Leiner I.M."/>
            <person name="Pamer E.G."/>
        </authorList>
    </citation>
    <scope>NUCLEOTIDE SEQUENCE [LARGE SCALE GENOMIC DNA]</scope>
    <source>
        <strain evidence="5 6">MSK.15.26</strain>
    </source>
</reference>
<proteinExistence type="predicted"/>
<dbReference type="InterPro" id="IPR018062">
    <property type="entry name" value="HTH_AraC-typ_CS"/>
</dbReference>
<accession>A0ABX2I794</accession>
<dbReference type="EMBL" id="JAAITA010000009">
    <property type="protein sequence ID" value="NSJ86205.1"/>
    <property type="molecule type" value="Genomic_DNA"/>
</dbReference>
<gene>
    <name evidence="5" type="ORF">G5A70_08485</name>
</gene>
<evidence type="ECO:0000313" key="6">
    <source>
        <dbReference type="Proteomes" id="UP000822142"/>
    </source>
</evidence>
<dbReference type="Gene3D" id="1.10.10.60">
    <property type="entry name" value="Homeodomain-like"/>
    <property type="match status" value="2"/>
</dbReference>
<feature type="domain" description="HTH araC/xylS-type" evidence="4">
    <location>
        <begin position="314"/>
        <end position="412"/>
    </location>
</feature>
<dbReference type="InterPro" id="IPR009057">
    <property type="entry name" value="Homeodomain-like_sf"/>
</dbReference>
<evidence type="ECO:0000256" key="2">
    <source>
        <dbReference type="ARBA" id="ARBA00023125"/>
    </source>
</evidence>
<dbReference type="RefSeq" id="WP_173749232.1">
    <property type="nucleotide sequence ID" value="NZ_JAAITA010000009.1"/>
</dbReference>
<dbReference type="InterPro" id="IPR018060">
    <property type="entry name" value="HTH_AraC"/>
</dbReference>
<keyword evidence="1" id="KW-0805">Transcription regulation</keyword>
<dbReference type="Pfam" id="PF12833">
    <property type="entry name" value="HTH_18"/>
    <property type="match status" value="1"/>
</dbReference>